<gene>
    <name evidence="1" type="ORF">ACFFGY_22245</name>
</gene>
<accession>A0ABV6JZS7</accession>
<evidence type="ECO:0000313" key="2">
    <source>
        <dbReference type="Proteomes" id="UP001589865"/>
    </source>
</evidence>
<reference evidence="1 2" key="1">
    <citation type="submission" date="2024-09" db="EMBL/GenBank/DDBJ databases">
        <authorList>
            <person name="Sun Q."/>
            <person name="Mori K."/>
        </authorList>
    </citation>
    <scope>NUCLEOTIDE SEQUENCE [LARGE SCALE GENOMIC DNA]</scope>
    <source>
        <strain evidence="1 2">TBRC 5777</strain>
    </source>
</reference>
<keyword evidence="2" id="KW-1185">Reference proteome</keyword>
<dbReference type="RefSeq" id="WP_377046730.1">
    <property type="nucleotide sequence ID" value="NZ_JBHLUN010000031.1"/>
</dbReference>
<sequence>MSSPEVWADARVLIRDTAATLGIPVAWPNEVFDDLPEPPAPFVAVEIRGDGAEPYELTGGVWREDGSVYLHVMVPTGSGITTGLQLRKGLADGFRGLPPRAVVYDSFSFDPGSDDEEGNWHRLTLRVAYHYQDIGPPA</sequence>
<protein>
    <submittedName>
        <fullName evidence="1">Phage tail terminator-like protein</fullName>
    </submittedName>
</protein>
<comment type="caution">
    <text evidence="1">The sequence shown here is derived from an EMBL/GenBank/DDBJ whole genome shotgun (WGS) entry which is preliminary data.</text>
</comment>
<dbReference type="Proteomes" id="UP001589865">
    <property type="component" value="Unassembled WGS sequence"/>
</dbReference>
<name>A0ABV6JZS7_9PROT</name>
<dbReference type="EMBL" id="JBHLUN010000031">
    <property type="protein sequence ID" value="MFC0410975.1"/>
    <property type="molecule type" value="Genomic_DNA"/>
</dbReference>
<dbReference type="Pfam" id="PF13554">
    <property type="entry name" value="Phage_tail_terminator_5"/>
    <property type="match status" value="1"/>
</dbReference>
<dbReference type="InterPro" id="IPR025395">
    <property type="entry name" value="Phage_tail_terminator-like"/>
</dbReference>
<dbReference type="Gene3D" id="3.30.2000.20">
    <property type="match status" value="1"/>
</dbReference>
<evidence type="ECO:0000313" key="1">
    <source>
        <dbReference type="EMBL" id="MFC0410975.1"/>
    </source>
</evidence>
<proteinExistence type="predicted"/>
<organism evidence="1 2">
    <name type="scientific">Roseomonas elaeocarpi</name>
    <dbReference type="NCBI Taxonomy" id="907779"/>
    <lineage>
        <taxon>Bacteria</taxon>
        <taxon>Pseudomonadati</taxon>
        <taxon>Pseudomonadota</taxon>
        <taxon>Alphaproteobacteria</taxon>
        <taxon>Acetobacterales</taxon>
        <taxon>Roseomonadaceae</taxon>
        <taxon>Roseomonas</taxon>
    </lineage>
</organism>